<dbReference type="Proteomes" id="UP000184330">
    <property type="component" value="Unassembled WGS sequence"/>
</dbReference>
<evidence type="ECO:0000313" key="2">
    <source>
        <dbReference type="EMBL" id="CZR69570.1"/>
    </source>
</evidence>
<evidence type="ECO:0008006" key="4">
    <source>
        <dbReference type="Google" id="ProtNLM"/>
    </source>
</evidence>
<proteinExistence type="predicted"/>
<protein>
    <recommendedName>
        <fullName evidence="4">SMP-30/Gluconolactonase/LRE-like region domain-containing protein</fullName>
    </recommendedName>
</protein>
<dbReference type="Gene3D" id="2.120.10.30">
    <property type="entry name" value="TolB, C-terminal domain"/>
    <property type="match status" value="1"/>
</dbReference>
<dbReference type="AlphaFoldDB" id="A0A1L7XX48"/>
<reference evidence="2 3" key="1">
    <citation type="submission" date="2016-03" db="EMBL/GenBank/DDBJ databases">
        <authorList>
            <person name="Ploux O."/>
        </authorList>
    </citation>
    <scope>NUCLEOTIDE SEQUENCE [LARGE SCALE GENOMIC DNA]</scope>
    <source>
        <strain evidence="2 3">UAMH 11012</strain>
    </source>
</reference>
<dbReference type="InterPro" id="IPR011042">
    <property type="entry name" value="6-blade_b-propeller_TolB-like"/>
</dbReference>
<gene>
    <name evidence="2" type="ORF">PAC_19470</name>
</gene>
<name>A0A1L7XX48_9HELO</name>
<keyword evidence="3" id="KW-1185">Reference proteome</keyword>
<dbReference type="OrthoDB" id="9977941at2759"/>
<dbReference type="InterPro" id="IPR052998">
    <property type="entry name" value="Hetero-Diels-Alderase-like"/>
</dbReference>
<organism evidence="2 3">
    <name type="scientific">Phialocephala subalpina</name>
    <dbReference type="NCBI Taxonomy" id="576137"/>
    <lineage>
        <taxon>Eukaryota</taxon>
        <taxon>Fungi</taxon>
        <taxon>Dikarya</taxon>
        <taxon>Ascomycota</taxon>
        <taxon>Pezizomycotina</taxon>
        <taxon>Leotiomycetes</taxon>
        <taxon>Helotiales</taxon>
        <taxon>Mollisiaceae</taxon>
        <taxon>Phialocephala</taxon>
        <taxon>Phialocephala fortinii species complex</taxon>
    </lineage>
</organism>
<feature type="signal peptide" evidence="1">
    <location>
        <begin position="1"/>
        <end position="19"/>
    </location>
</feature>
<keyword evidence="1" id="KW-0732">Signal</keyword>
<sequence length="331" mass="35372">MSTLAFLWHFLAIFIIASCALPSLPSRIHDHRSSPSLPSTIIHELPKGTWLENLVIRQTEGNALVTLLSSPRSCLGIVELYHDIFNIVAGNFSVKAGSSTPGSYSIWEIDMRNRDAVTTKIADIPGSGFLNGMTVLDPVTGILLVADSLLSVVWSVNVRTGHVAVALNDTTMAPTTDGTISLGINGLRVVDSNLYYDNSNKATFNRIPVDLHTGQATGPAVTLFQGSSAEILPDDFAIDFEGNAWVVTGGQMFLLPGATGSQSIGMEFVAGSVTETRITGWTSTKFGTRQADVERGSVYVTTDGGPLAYRDGNFTAGGMLVRIDTADLKLY</sequence>
<evidence type="ECO:0000313" key="3">
    <source>
        <dbReference type="Proteomes" id="UP000184330"/>
    </source>
</evidence>
<dbReference type="EMBL" id="FJOG01000073">
    <property type="protein sequence ID" value="CZR69570.1"/>
    <property type="molecule type" value="Genomic_DNA"/>
</dbReference>
<evidence type="ECO:0000256" key="1">
    <source>
        <dbReference type="SAM" id="SignalP"/>
    </source>
</evidence>
<dbReference type="SUPFAM" id="SSF63829">
    <property type="entry name" value="Calcium-dependent phosphotriesterase"/>
    <property type="match status" value="1"/>
</dbReference>
<dbReference type="PANTHER" id="PTHR42060">
    <property type="entry name" value="NHL REPEAT-CONTAINING PROTEIN-RELATED"/>
    <property type="match status" value="1"/>
</dbReference>
<dbReference type="PANTHER" id="PTHR42060:SF1">
    <property type="entry name" value="NHL REPEAT-CONTAINING PROTEIN"/>
    <property type="match status" value="1"/>
</dbReference>
<dbReference type="STRING" id="576137.A0A1L7XX48"/>
<accession>A0A1L7XX48</accession>
<feature type="chain" id="PRO_5012385910" description="SMP-30/Gluconolactonase/LRE-like region domain-containing protein" evidence="1">
    <location>
        <begin position="20"/>
        <end position="331"/>
    </location>
</feature>